<comment type="caution">
    <text evidence="3">The sequence shown here is derived from an EMBL/GenBank/DDBJ whole genome shotgun (WGS) entry which is preliminary data.</text>
</comment>
<dbReference type="EMBL" id="JACRSY010000022">
    <property type="protein sequence ID" value="MBC8580491.1"/>
    <property type="molecule type" value="Genomic_DNA"/>
</dbReference>
<dbReference type="AlphaFoldDB" id="A0A926IFF0"/>
<keyword evidence="4" id="KW-1185">Reference proteome</keyword>
<organism evidence="3 4">
    <name type="scientific">Zhenhengia yiwuensis</name>
    <dbReference type="NCBI Taxonomy" id="2763666"/>
    <lineage>
        <taxon>Bacteria</taxon>
        <taxon>Bacillati</taxon>
        <taxon>Bacillota</taxon>
        <taxon>Clostridia</taxon>
        <taxon>Lachnospirales</taxon>
        <taxon>Lachnospiraceae</taxon>
        <taxon>Zhenhengia</taxon>
    </lineage>
</organism>
<keyword evidence="1" id="KW-0472">Membrane</keyword>
<feature type="domain" description="DUF4474" evidence="2">
    <location>
        <begin position="46"/>
        <end position="287"/>
    </location>
</feature>
<evidence type="ECO:0000313" key="4">
    <source>
        <dbReference type="Proteomes" id="UP000655830"/>
    </source>
</evidence>
<accession>A0A926IFF0</accession>
<evidence type="ECO:0000313" key="3">
    <source>
        <dbReference type="EMBL" id="MBC8580491.1"/>
    </source>
</evidence>
<proteinExistence type="predicted"/>
<protein>
    <submittedName>
        <fullName evidence="3">DUF4474 domain-containing protein</fullName>
    </submittedName>
</protein>
<gene>
    <name evidence="3" type="ORF">H8718_13225</name>
</gene>
<sequence length="312" mass="37267">MEHSLILAICMVVLFMGLIVYWAWIRRRLAIEKVEERTDSQKVKDINEALSLYGFLFDVQQDLVYSHMYPWQRKVGYCRLYDELAPSLNMIIDSEPIYFQYDGRRWLIEFWKGQYGMTTGGEVGVYVTDKEDVDIPGIFSGAFYECVSDDDRLQMAYTLKKEDKTIIERKGRHWWLTDFDVAVFSKPEQLSLELQIIFPNSEMQRAFIKGLSDAGYKAQDIRVENRMVQVIFTTPRTAQPQKYGKWVVAWIQRLNRFYCHLFNWVTRDFTRTLDKIDFLRIYYPILFRMLANSKRAKKLEELYKNMQPYLNQ</sequence>
<reference evidence="3" key="1">
    <citation type="submission" date="2020-08" db="EMBL/GenBank/DDBJ databases">
        <title>Genome public.</title>
        <authorList>
            <person name="Liu C."/>
            <person name="Sun Q."/>
        </authorList>
    </citation>
    <scope>NUCLEOTIDE SEQUENCE</scope>
    <source>
        <strain evidence="3">NSJ-12</strain>
    </source>
</reference>
<feature type="transmembrane region" description="Helical" evidence="1">
    <location>
        <begin position="6"/>
        <end position="24"/>
    </location>
</feature>
<evidence type="ECO:0000256" key="1">
    <source>
        <dbReference type="SAM" id="Phobius"/>
    </source>
</evidence>
<name>A0A926IFF0_9FIRM</name>
<dbReference type="Pfam" id="PF14751">
    <property type="entry name" value="DUF4474"/>
    <property type="match status" value="1"/>
</dbReference>
<dbReference type="Proteomes" id="UP000655830">
    <property type="component" value="Unassembled WGS sequence"/>
</dbReference>
<dbReference type="RefSeq" id="WP_249333266.1">
    <property type="nucleotide sequence ID" value="NZ_JACRSY010000022.1"/>
</dbReference>
<keyword evidence="1" id="KW-1133">Transmembrane helix</keyword>
<dbReference type="InterPro" id="IPR029322">
    <property type="entry name" value="DUF4474"/>
</dbReference>
<keyword evidence="1" id="KW-0812">Transmembrane</keyword>
<evidence type="ECO:0000259" key="2">
    <source>
        <dbReference type="Pfam" id="PF14751"/>
    </source>
</evidence>